<dbReference type="InterPro" id="IPR017946">
    <property type="entry name" value="PLC-like_Pdiesterase_TIM-brl"/>
</dbReference>
<proteinExistence type="predicted"/>
<dbReference type="Gene3D" id="3.20.20.190">
    <property type="entry name" value="Phosphatidylinositol (PI) phosphodiesterase"/>
    <property type="match status" value="1"/>
</dbReference>
<dbReference type="EMBL" id="FXXP01000001">
    <property type="protein sequence ID" value="SMX26615.1"/>
    <property type="molecule type" value="Genomic_DNA"/>
</dbReference>
<dbReference type="Proteomes" id="UP000225972">
    <property type="component" value="Unassembled WGS sequence"/>
</dbReference>
<dbReference type="GO" id="GO:0006629">
    <property type="term" value="P:lipid metabolic process"/>
    <property type="evidence" value="ECO:0007669"/>
    <property type="project" value="InterPro"/>
</dbReference>
<feature type="domain" description="GP-PDE" evidence="1">
    <location>
        <begin position="15"/>
        <end position="306"/>
    </location>
</feature>
<dbReference type="CDD" id="cd08567">
    <property type="entry name" value="GDPD_SpGDE_like"/>
    <property type="match status" value="1"/>
</dbReference>
<dbReference type="GO" id="GO:0008081">
    <property type="term" value="F:phosphoric diester hydrolase activity"/>
    <property type="evidence" value="ECO:0007669"/>
    <property type="project" value="InterPro"/>
</dbReference>
<reference evidence="3" key="1">
    <citation type="submission" date="2017-05" db="EMBL/GenBank/DDBJ databases">
        <authorList>
            <person name="Rodrigo-Torres L."/>
            <person name="Arahal R. D."/>
            <person name="Lucena T."/>
        </authorList>
    </citation>
    <scope>NUCLEOTIDE SEQUENCE [LARGE SCALE GENOMIC DNA]</scope>
    <source>
        <strain evidence="3">CECT 8649</strain>
    </source>
</reference>
<accession>A0A238J8A1</accession>
<dbReference type="RefSeq" id="WP_099242570.1">
    <property type="nucleotide sequence ID" value="NZ_FXXP01000001.1"/>
</dbReference>
<organism evidence="2 3">
    <name type="scientific">Pelagimonas phthalicica</name>
    <dbReference type="NCBI Taxonomy" id="1037362"/>
    <lineage>
        <taxon>Bacteria</taxon>
        <taxon>Pseudomonadati</taxon>
        <taxon>Pseudomonadota</taxon>
        <taxon>Alphaproteobacteria</taxon>
        <taxon>Rhodobacterales</taxon>
        <taxon>Roseobacteraceae</taxon>
        <taxon>Pelagimonas</taxon>
    </lineage>
</organism>
<evidence type="ECO:0000313" key="2">
    <source>
        <dbReference type="EMBL" id="SMX26615.1"/>
    </source>
</evidence>
<dbReference type="PROSITE" id="PS51704">
    <property type="entry name" value="GP_PDE"/>
    <property type="match status" value="1"/>
</dbReference>
<evidence type="ECO:0000313" key="3">
    <source>
        <dbReference type="Proteomes" id="UP000225972"/>
    </source>
</evidence>
<dbReference type="SUPFAM" id="SSF51695">
    <property type="entry name" value="PLC-like phosphodiesterases"/>
    <property type="match status" value="1"/>
</dbReference>
<dbReference type="AlphaFoldDB" id="A0A238J8A1"/>
<name>A0A238J8A1_9RHOB</name>
<dbReference type="PANTHER" id="PTHR46211:SF14">
    <property type="entry name" value="GLYCEROPHOSPHODIESTER PHOSPHODIESTERASE"/>
    <property type="match status" value="1"/>
</dbReference>
<sequence>MTDPLAPLRKAPGIVRLHGHRAARGVLPENTMMAFRHVFDIGVKVVELDVLSTKDGVPVITHNPQLMAASTRDRNGHWLPNEGPGIFELSFDQLQTYDVGGLRAGTGYATRYPDQAFLSGLRIPKLADLAALVQQPPFDDIWLNVEIKSHPKHPEFTPPVDEFTDQILSVLEDFGLTQRCIVQSFDWNILTAVKKRAPAIPRSHLTYAPKAKAPMESNVFEGSPWMAGASLADFDGSLPDLIAVLGGSVWSPYFADITKSDVARAQELGLIVNAWTVNEVKDIQNAIDAGVDGIITDYPGRAQRLLLENGLSWVEPDPVLVKTG</sequence>
<dbReference type="Pfam" id="PF03009">
    <property type="entry name" value="GDPD"/>
    <property type="match status" value="1"/>
</dbReference>
<keyword evidence="3" id="KW-1185">Reference proteome</keyword>
<evidence type="ECO:0000259" key="1">
    <source>
        <dbReference type="PROSITE" id="PS51704"/>
    </source>
</evidence>
<dbReference type="PROSITE" id="PS50007">
    <property type="entry name" value="PIPLC_X_DOMAIN"/>
    <property type="match status" value="1"/>
</dbReference>
<dbReference type="OrthoDB" id="9795622at2"/>
<dbReference type="InterPro" id="IPR030395">
    <property type="entry name" value="GP_PDE_dom"/>
</dbReference>
<gene>
    <name evidence="2" type="ORF">TRP8649_00699</name>
</gene>
<dbReference type="PANTHER" id="PTHR46211">
    <property type="entry name" value="GLYCEROPHOSPHORYL DIESTER PHOSPHODIESTERASE"/>
    <property type="match status" value="1"/>
</dbReference>
<protein>
    <submittedName>
        <fullName evidence="2">Cytoplasmic glycerophosphodiester phosphodiesterase</fullName>
    </submittedName>
</protein>